<evidence type="ECO:0000256" key="2">
    <source>
        <dbReference type="ARBA" id="ARBA00022840"/>
    </source>
</evidence>
<dbReference type="InterPro" id="IPR027417">
    <property type="entry name" value="P-loop_NTPase"/>
</dbReference>
<comment type="caution">
    <text evidence="4">The sequence shown here is derived from an EMBL/GenBank/DDBJ whole genome shotgun (WGS) entry which is preliminary data.</text>
</comment>
<dbReference type="Pfam" id="PF06414">
    <property type="entry name" value="Zeta_toxin"/>
    <property type="match status" value="1"/>
</dbReference>
<protein>
    <submittedName>
        <fullName evidence="4">Zeta toxin family protein</fullName>
    </submittedName>
</protein>
<feature type="domain" description="Zeta toxin" evidence="3">
    <location>
        <begin position="107"/>
        <end position="246"/>
    </location>
</feature>
<evidence type="ECO:0000256" key="1">
    <source>
        <dbReference type="ARBA" id="ARBA00022741"/>
    </source>
</evidence>
<accession>A0ABS7V663</accession>
<name>A0ABS7V663_9GAMM</name>
<evidence type="ECO:0000313" key="4">
    <source>
        <dbReference type="EMBL" id="MBZ6064856.1"/>
    </source>
</evidence>
<dbReference type="SUPFAM" id="SSF52540">
    <property type="entry name" value="P-loop containing nucleoside triphosphate hydrolases"/>
    <property type="match status" value="1"/>
</dbReference>
<evidence type="ECO:0000313" key="5">
    <source>
        <dbReference type="Proteomes" id="UP000774958"/>
    </source>
</evidence>
<evidence type="ECO:0000259" key="3">
    <source>
        <dbReference type="Pfam" id="PF06414"/>
    </source>
</evidence>
<gene>
    <name evidence="4" type="ORF">LA374_01300</name>
</gene>
<dbReference type="Proteomes" id="UP000774958">
    <property type="component" value="Unassembled WGS sequence"/>
</dbReference>
<keyword evidence="1" id="KW-0547">Nucleotide-binding</keyword>
<keyword evidence="5" id="KW-1185">Reference proteome</keyword>
<keyword evidence="2" id="KW-0067">ATP-binding</keyword>
<reference evidence="4 5" key="1">
    <citation type="submission" date="2021-09" db="EMBL/GenBank/DDBJ databases">
        <title>Aeromonas schubertii isolated from Asian sea bass.</title>
        <authorList>
            <person name="Pinpimai K."/>
        </authorList>
    </citation>
    <scope>NUCLEOTIDE SEQUENCE [LARGE SCALE GENOMIC DNA]</scope>
    <source>
        <strain evidence="4 5">CHULA2021a</strain>
    </source>
</reference>
<organism evidence="4 5">
    <name type="scientific">Aeromonas schubertii</name>
    <dbReference type="NCBI Taxonomy" id="652"/>
    <lineage>
        <taxon>Bacteria</taxon>
        <taxon>Pseudomonadati</taxon>
        <taxon>Pseudomonadota</taxon>
        <taxon>Gammaproteobacteria</taxon>
        <taxon>Aeromonadales</taxon>
        <taxon>Aeromonadaceae</taxon>
        <taxon>Aeromonas</taxon>
    </lineage>
</organism>
<dbReference type="Gene3D" id="3.40.50.300">
    <property type="entry name" value="P-loop containing nucleotide triphosphate hydrolases"/>
    <property type="match status" value="1"/>
</dbReference>
<dbReference type="EMBL" id="JAIRBT010000001">
    <property type="protein sequence ID" value="MBZ6064856.1"/>
    <property type="molecule type" value="Genomic_DNA"/>
</dbReference>
<sequence>MSQLYSRPLSEKWLVEKFLHSCLSFKDNNFGDIVLKVLKEEIIIGSVPQQHSTLSDIKFRHPDYSSDDSRIKLRKEIVDELILKDRLPDDNNISLGVGGAKPSEVKKNSEAVIVIGLPASGKSSISNKISEKMGAYIIDPDYAKLKLPEYNILGANVVHKESTAIVRGSTVTKDENNLLAACIYHKANLVIPTVGQSLDDIREERNFLIKNGYKVHLLLVSVKRETATVRALRRFIESGRYVPLSLIFDGYANDSVLTYHRTKNEQGWESYGKISTEGKEPTLIESSDESNPARFF</sequence>
<dbReference type="RefSeq" id="WP_224161852.1">
    <property type="nucleotide sequence ID" value="NZ_JAIRBT010000001.1"/>
</dbReference>
<proteinExistence type="predicted"/>
<dbReference type="InterPro" id="IPR010488">
    <property type="entry name" value="Zeta_toxin_domain"/>
</dbReference>